<gene>
    <name evidence="1" type="ORF">BDR25DRAFT_44344</name>
</gene>
<keyword evidence="2" id="KW-1185">Reference proteome</keyword>
<comment type="caution">
    <text evidence="1">The sequence shown here is derived from an EMBL/GenBank/DDBJ whole genome shotgun (WGS) entry which is preliminary data.</text>
</comment>
<reference evidence="1" key="1">
    <citation type="journal article" date="2020" name="Stud. Mycol.">
        <title>101 Dothideomycetes genomes: a test case for predicting lifestyles and emergence of pathogens.</title>
        <authorList>
            <person name="Haridas S."/>
            <person name="Albert R."/>
            <person name="Binder M."/>
            <person name="Bloem J."/>
            <person name="Labutti K."/>
            <person name="Salamov A."/>
            <person name="Andreopoulos B."/>
            <person name="Baker S."/>
            <person name="Barry K."/>
            <person name="Bills G."/>
            <person name="Bluhm B."/>
            <person name="Cannon C."/>
            <person name="Castanera R."/>
            <person name="Culley D."/>
            <person name="Daum C."/>
            <person name="Ezra D."/>
            <person name="Gonzalez J."/>
            <person name="Henrissat B."/>
            <person name="Kuo A."/>
            <person name="Liang C."/>
            <person name="Lipzen A."/>
            <person name="Lutzoni F."/>
            <person name="Magnuson J."/>
            <person name="Mondo S."/>
            <person name="Nolan M."/>
            <person name="Ohm R."/>
            <person name="Pangilinan J."/>
            <person name="Park H.-J."/>
            <person name="Ramirez L."/>
            <person name="Alfaro M."/>
            <person name="Sun H."/>
            <person name="Tritt A."/>
            <person name="Yoshinaga Y."/>
            <person name="Zwiers L.-H."/>
            <person name="Turgeon B."/>
            <person name="Goodwin S."/>
            <person name="Spatafora J."/>
            <person name="Crous P."/>
            <person name="Grigoriev I."/>
        </authorList>
    </citation>
    <scope>NUCLEOTIDE SEQUENCE</scope>
    <source>
        <strain evidence="1">ATCC 200398</strain>
    </source>
</reference>
<organism evidence="1 2">
    <name type="scientific">Lindgomyces ingoldianus</name>
    <dbReference type="NCBI Taxonomy" id="673940"/>
    <lineage>
        <taxon>Eukaryota</taxon>
        <taxon>Fungi</taxon>
        <taxon>Dikarya</taxon>
        <taxon>Ascomycota</taxon>
        <taxon>Pezizomycotina</taxon>
        <taxon>Dothideomycetes</taxon>
        <taxon>Pleosporomycetidae</taxon>
        <taxon>Pleosporales</taxon>
        <taxon>Lindgomycetaceae</taxon>
        <taxon>Lindgomyces</taxon>
    </lineage>
</organism>
<name>A0ACB6RD88_9PLEO</name>
<accession>A0ACB6RD88</accession>
<evidence type="ECO:0000313" key="2">
    <source>
        <dbReference type="Proteomes" id="UP000799755"/>
    </source>
</evidence>
<proteinExistence type="predicted"/>
<dbReference type="EMBL" id="MU003493">
    <property type="protein sequence ID" value="KAF2477209.1"/>
    <property type="molecule type" value="Genomic_DNA"/>
</dbReference>
<sequence length="196" mass="22735">MAIHIVMHNRIRMDLLYLLRWNLLADLNEITIVVPDQAIPSPFFSHASADESFAIPPLSRVEVTISDCVTKRDFDKRPDPFRSQPPPLLIIHEDDQPITLKQFVTKVHAYLNHHMDEIKRVKGDCYRESIEQGRLYLPDSVGFFFKSVYANAPVDNKDLIRVAVAVFADSEFGLSVDRLWASNLRYTDWHENDRQE</sequence>
<protein>
    <submittedName>
        <fullName evidence="1">Uncharacterized protein</fullName>
    </submittedName>
</protein>
<dbReference type="Proteomes" id="UP000799755">
    <property type="component" value="Unassembled WGS sequence"/>
</dbReference>
<evidence type="ECO:0000313" key="1">
    <source>
        <dbReference type="EMBL" id="KAF2477209.1"/>
    </source>
</evidence>